<proteinExistence type="predicted"/>
<comment type="caution">
    <text evidence="2">The sequence shown here is derived from an EMBL/GenBank/DDBJ whole genome shotgun (WGS) entry which is preliminary data.</text>
</comment>
<dbReference type="AlphaFoldDB" id="A0ABD6TRY0"/>
<feature type="compositionally biased region" description="Basic residues" evidence="1">
    <location>
        <begin position="19"/>
        <end position="46"/>
    </location>
</feature>
<name>A0ABD6TRY0_9BACI</name>
<accession>A0ABD6TRY0</accession>
<dbReference type="EMBL" id="NUUI01000010">
    <property type="protein sequence ID" value="PHG23020.1"/>
    <property type="molecule type" value="Genomic_DNA"/>
</dbReference>
<organism evidence="2 3">
    <name type="scientific">Bacillus wiedmannii</name>
    <dbReference type="NCBI Taxonomy" id="1890302"/>
    <lineage>
        <taxon>Bacteria</taxon>
        <taxon>Bacillati</taxon>
        <taxon>Bacillota</taxon>
        <taxon>Bacilli</taxon>
        <taxon>Bacillales</taxon>
        <taxon>Bacillaceae</taxon>
        <taxon>Bacillus</taxon>
        <taxon>Bacillus cereus group</taxon>
    </lineage>
</organism>
<reference evidence="2 3" key="1">
    <citation type="submission" date="2017-09" db="EMBL/GenBank/DDBJ databases">
        <title>Large-scale bioinformatics analysis of Bacillus genomes uncovers conserved roles of natural products in bacterial physiology.</title>
        <authorList>
            <consortium name="Agbiome Team Llc"/>
            <person name="Bleich R.M."/>
            <person name="Grubbs K.J."/>
            <person name="Santa Maria K.C."/>
            <person name="Allen S.E."/>
            <person name="Farag S."/>
            <person name="Shank E.A."/>
            <person name="Bowers A."/>
        </authorList>
    </citation>
    <scope>NUCLEOTIDE SEQUENCE [LARGE SCALE GENOMIC DNA]</scope>
    <source>
        <strain evidence="2 3">AFS032503</strain>
    </source>
</reference>
<sequence length="53" mass="6072">MEKERGIMNYIENNGLYYRHNHGGHHHNGGHNHHGGHNHYDHHPHHGGGWGLG</sequence>
<feature type="non-terminal residue" evidence="2">
    <location>
        <position position="53"/>
    </location>
</feature>
<protein>
    <submittedName>
        <fullName evidence="2">Cobalt transporter</fullName>
    </submittedName>
</protein>
<evidence type="ECO:0000256" key="1">
    <source>
        <dbReference type="SAM" id="MobiDB-lite"/>
    </source>
</evidence>
<evidence type="ECO:0000313" key="2">
    <source>
        <dbReference type="EMBL" id="PHG23020.1"/>
    </source>
</evidence>
<evidence type="ECO:0000313" key="3">
    <source>
        <dbReference type="Proteomes" id="UP000225062"/>
    </source>
</evidence>
<dbReference type="Proteomes" id="UP000225062">
    <property type="component" value="Unassembled WGS sequence"/>
</dbReference>
<feature type="region of interest" description="Disordered" evidence="1">
    <location>
        <begin position="18"/>
        <end position="53"/>
    </location>
</feature>
<gene>
    <name evidence="2" type="ORF">COI74_06565</name>
</gene>